<evidence type="ECO:0000313" key="3">
    <source>
        <dbReference type="Proteomes" id="UP000246464"/>
    </source>
</evidence>
<sequence>MELLCYDAHNCLLAILTQADTFMITNKIWCERFCLPDASCQYQYRLLTCSFTHCSVENGHNVDNSGLQFKPDLCRPHIK</sequence>
<dbReference type="AlphaFoldDB" id="A0A2U9C8R2"/>
<evidence type="ECO:0000313" key="2">
    <source>
        <dbReference type="EMBL" id="KAF0026229.1"/>
    </source>
</evidence>
<accession>A0A2U9C8R2</accession>
<proteinExistence type="predicted"/>
<dbReference type="EMBL" id="CP026256">
    <property type="protein sequence ID" value="AWP12987.1"/>
    <property type="molecule type" value="Genomic_DNA"/>
</dbReference>
<dbReference type="Proteomes" id="UP000438429">
    <property type="component" value="Unassembled WGS sequence"/>
</dbReference>
<reference evidence="1 3" key="1">
    <citation type="submission" date="2017-12" db="EMBL/GenBank/DDBJ databases">
        <title>Integrating genomic resources of turbot (Scophthalmus maximus) in depth evaluation of genetic and physical mapping variation across individuals.</title>
        <authorList>
            <person name="Martinez P."/>
        </authorList>
    </citation>
    <scope>NUCLEOTIDE SEQUENCE [LARGE SCALE GENOMIC DNA]</scope>
</reference>
<evidence type="ECO:0000313" key="4">
    <source>
        <dbReference type="Proteomes" id="UP000438429"/>
    </source>
</evidence>
<gene>
    <name evidence="2" type="ORF">F2P81_020966</name>
    <name evidence="1" type="ORF">SMAX5B_018229</name>
</gene>
<reference evidence="2 4" key="2">
    <citation type="submission" date="2019-06" db="EMBL/GenBank/DDBJ databases">
        <title>Draft genomes of female and male turbot (Scophthalmus maximus).</title>
        <authorList>
            <person name="Xu H."/>
            <person name="Xu X.-W."/>
            <person name="Shao C."/>
            <person name="Chen S."/>
        </authorList>
    </citation>
    <scope>NUCLEOTIDE SEQUENCE [LARGE SCALE GENOMIC DNA]</scope>
    <source>
        <strain evidence="2">Ysfricsl-2016a</strain>
        <tissue evidence="2">Blood</tissue>
    </source>
</reference>
<organism evidence="1 3">
    <name type="scientific">Scophthalmus maximus</name>
    <name type="common">Turbot</name>
    <name type="synonym">Psetta maxima</name>
    <dbReference type="NCBI Taxonomy" id="52904"/>
    <lineage>
        <taxon>Eukaryota</taxon>
        <taxon>Metazoa</taxon>
        <taxon>Chordata</taxon>
        <taxon>Craniata</taxon>
        <taxon>Vertebrata</taxon>
        <taxon>Euteleostomi</taxon>
        <taxon>Actinopterygii</taxon>
        <taxon>Neopterygii</taxon>
        <taxon>Teleostei</taxon>
        <taxon>Neoteleostei</taxon>
        <taxon>Acanthomorphata</taxon>
        <taxon>Carangaria</taxon>
        <taxon>Pleuronectiformes</taxon>
        <taxon>Pleuronectoidei</taxon>
        <taxon>Scophthalmidae</taxon>
        <taxon>Scophthalmus</taxon>
    </lineage>
</organism>
<protein>
    <submittedName>
        <fullName evidence="1">Uncharacterized protein</fullName>
    </submittedName>
</protein>
<dbReference type="EMBL" id="VEVO01000019">
    <property type="protein sequence ID" value="KAF0026229.1"/>
    <property type="molecule type" value="Genomic_DNA"/>
</dbReference>
<evidence type="ECO:0000313" key="1">
    <source>
        <dbReference type="EMBL" id="AWP12987.1"/>
    </source>
</evidence>
<keyword evidence="3" id="KW-1185">Reference proteome</keyword>
<dbReference type="Proteomes" id="UP000246464">
    <property type="component" value="Chromosome 14"/>
</dbReference>
<name>A0A2U9C8R2_SCOMX</name>